<organism evidence="4 5">
    <name type="scientific">Halopiger aswanensis</name>
    <dbReference type="NCBI Taxonomy" id="148449"/>
    <lineage>
        <taxon>Archaea</taxon>
        <taxon>Methanobacteriati</taxon>
        <taxon>Methanobacteriota</taxon>
        <taxon>Stenosarchaea group</taxon>
        <taxon>Halobacteria</taxon>
        <taxon>Halobacteriales</taxon>
        <taxon>Natrialbaceae</taxon>
        <taxon>Halopiger</taxon>
    </lineage>
</organism>
<evidence type="ECO:0000256" key="2">
    <source>
        <dbReference type="ARBA" id="ARBA00022840"/>
    </source>
</evidence>
<dbReference type="OrthoDB" id="8297at2157"/>
<proteinExistence type="predicted"/>
<dbReference type="EMBL" id="RAPO01000003">
    <property type="protein sequence ID" value="RKD93402.1"/>
    <property type="molecule type" value="Genomic_DNA"/>
</dbReference>
<dbReference type="GO" id="GO:0016226">
    <property type="term" value="P:iron-sulfur cluster assembly"/>
    <property type="evidence" value="ECO:0007669"/>
    <property type="project" value="InterPro"/>
</dbReference>
<dbReference type="InterPro" id="IPR034904">
    <property type="entry name" value="FSCA_dom_sf"/>
</dbReference>
<dbReference type="Pfam" id="PF10609">
    <property type="entry name" value="ParA"/>
    <property type="match status" value="1"/>
</dbReference>
<keyword evidence="1" id="KW-0547">Nucleotide-binding</keyword>
<evidence type="ECO:0000259" key="3">
    <source>
        <dbReference type="Pfam" id="PF01883"/>
    </source>
</evidence>
<gene>
    <name evidence="4" type="ORF">ATJ93_3026</name>
</gene>
<dbReference type="SUPFAM" id="SSF117916">
    <property type="entry name" value="Fe-S cluster assembly (FSCA) domain-like"/>
    <property type="match status" value="1"/>
</dbReference>
<dbReference type="AlphaFoldDB" id="A0A419WDC7"/>
<dbReference type="InterPro" id="IPR027417">
    <property type="entry name" value="P-loop_NTPase"/>
</dbReference>
<dbReference type="PANTHER" id="PTHR42961">
    <property type="entry name" value="IRON-SULFUR PROTEIN NUBPL"/>
    <property type="match status" value="1"/>
</dbReference>
<protein>
    <submittedName>
        <fullName evidence="4">ATP-binding protein involved in chromosome partitioning</fullName>
    </submittedName>
</protein>
<dbReference type="InterPro" id="IPR044304">
    <property type="entry name" value="NUBPL-like"/>
</dbReference>
<dbReference type="GO" id="GO:0005524">
    <property type="term" value="F:ATP binding"/>
    <property type="evidence" value="ECO:0007669"/>
    <property type="project" value="UniProtKB-KW"/>
</dbReference>
<reference evidence="4 5" key="1">
    <citation type="submission" date="2018-09" db="EMBL/GenBank/DDBJ databases">
        <title>Genomic Encyclopedia of Archaeal and Bacterial Type Strains, Phase II (KMG-II): from individual species to whole genera.</title>
        <authorList>
            <person name="Goeker M."/>
        </authorList>
    </citation>
    <scope>NUCLEOTIDE SEQUENCE [LARGE SCALE GENOMIC DNA]</scope>
    <source>
        <strain evidence="4 5">DSM 13151</strain>
    </source>
</reference>
<sequence length="401" mass="41820">MAANTDAVDPFRAIELPDGSDPVSKGIVRRIRSADGTITVEVAIDGLGEDLAERIVEQIRGAALALPDADHVRIRPVRDADKDIDLPSVDHVLAVASAKGGVGKTTVAVALARTLSVRGHDVGLFDADIYGPNVPHLLSDVEGPVLTNDHGQPVPLETDDGLQVLSPGVVGGEAPTARRGAIAYGAVENLLGQGAWDDRDVLIIDMPAGTDDVAGAALEHVPVDGAVFVTTPFDASVDDTHRTVDLFEEHGVAPVAAVVNMNGFDCECCGARNRLFEDPVDLEVPAVHELPFDRDFQSDPGGEDAPAEITALADGVESFVDDVLEAVPEGTLDLRGLPPASQVRQLSDELAAVEDGATVSAVVEDPTQVRDAVRADAAPLLAATERKGLNTTGGLLELTRA</sequence>
<keyword evidence="2 4" id="KW-0067">ATP-binding</keyword>
<evidence type="ECO:0000256" key="1">
    <source>
        <dbReference type="ARBA" id="ARBA00022741"/>
    </source>
</evidence>
<accession>A0A419WDC7</accession>
<dbReference type="InterPro" id="IPR002744">
    <property type="entry name" value="MIP18-like"/>
</dbReference>
<dbReference type="Gene3D" id="3.40.50.300">
    <property type="entry name" value="P-loop containing nucleotide triphosphate hydrolases"/>
    <property type="match status" value="1"/>
</dbReference>
<dbReference type="PANTHER" id="PTHR42961:SF2">
    <property type="entry name" value="IRON-SULFUR PROTEIN NUBPL"/>
    <property type="match status" value="1"/>
</dbReference>
<dbReference type="Pfam" id="PF01883">
    <property type="entry name" value="FeS_assembly_P"/>
    <property type="match status" value="1"/>
</dbReference>
<evidence type="ECO:0000313" key="5">
    <source>
        <dbReference type="Proteomes" id="UP000283805"/>
    </source>
</evidence>
<dbReference type="Proteomes" id="UP000283805">
    <property type="component" value="Unassembled WGS sequence"/>
</dbReference>
<evidence type="ECO:0000313" key="4">
    <source>
        <dbReference type="EMBL" id="RKD93402.1"/>
    </source>
</evidence>
<comment type="caution">
    <text evidence="4">The sequence shown here is derived from an EMBL/GenBank/DDBJ whole genome shotgun (WGS) entry which is preliminary data.</text>
</comment>
<dbReference type="SUPFAM" id="SSF52540">
    <property type="entry name" value="P-loop containing nucleoside triphosphate hydrolases"/>
    <property type="match status" value="1"/>
</dbReference>
<dbReference type="RefSeq" id="WP_120245423.1">
    <property type="nucleotide sequence ID" value="NZ_RAPO01000003.1"/>
</dbReference>
<keyword evidence="5" id="KW-1185">Reference proteome</keyword>
<name>A0A419WDC7_9EURY</name>
<dbReference type="GO" id="GO:0051539">
    <property type="term" value="F:4 iron, 4 sulfur cluster binding"/>
    <property type="evidence" value="ECO:0007669"/>
    <property type="project" value="TreeGrafter"/>
</dbReference>
<feature type="domain" description="MIP18 family-like" evidence="3">
    <location>
        <begin position="13"/>
        <end position="73"/>
    </location>
</feature>
<dbReference type="InterPro" id="IPR033756">
    <property type="entry name" value="YlxH/NBP35"/>
</dbReference>